<dbReference type="Pfam" id="PF20232">
    <property type="entry name" value="T6SS_FHA_C"/>
    <property type="match status" value="1"/>
</dbReference>
<dbReference type="PROSITE" id="PS50006">
    <property type="entry name" value="FHA_DOMAIN"/>
    <property type="match status" value="1"/>
</dbReference>
<dbReference type="Pfam" id="PF00498">
    <property type="entry name" value="FHA"/>
    <property type="match status" value="1"/>
</dbReference>
<feature type="region of interest" description="Disordered" evidence="1">
    <location>
        <begin position="178"/>
        <end position="204"/>
    </location>
</feature>
<proteinExistence type="predicted"/>
<dbReference type="SUPFAM" id="SSF49879">
    <property type="entry name" value="SMAD/FHA domain"/>
    <property type="match status" value="1"/>
</dbReference>
<dbReference type="InterPro" id="IPR008984">
    <property type="entry name" value="SMAD_FHA_dom_sf"/>
</dbReference>
<reference evidence="3" key="1">
    <citation type="submission" date="2022-05" db="EMBL/GenBank/DDBJ databases">
        <title>An RpoN-dependent PEP-CTERM gene is involved in floc formation of an Aquincola tertiaricarbonis strain.</title>
        <authorList>
            <person name="Qiu D."/>
            <person name="Xia M."/>
        </authorList>
    </citation>
    <scope>NUCLEOTIDE SEQUENCE</scope>
    <source>
        <strain evidence="3">RN12</strain>
    </source>
</reference>
<dbReference type="Gene3D" id="2.60.200.20">
    <property type="match status" value="1"/>
</dbReference>
<dbReference type="NCBIfam" id="TIGR03354">
    <property type="entry name" value="VI_FHA"/>
    <property type="match status" value="1"/>
</dbReference>
<dbReference type="EMBL" id="CP097636">
    <property type="protein sequence ID" value="URI08904.1"/>
    <property type="molecule type" value="Genomic_DNA"/>
</dbReference>
<organism evidence="3 4">
    <name type="scientific">Aquincola tertiaricarbonis</name>
    <dbReference type="NCBI Taxonomy" id="391953"/>
    <lineage>
        <taxon>Bacteria</taxon>
        <taxon>Pseudomonadati</taxon>
        <taxon>Pseudomonadota</taxon>
        <taxon>Betaproteobacteria</taxon>
        <taxon>Burkholderiales</taxon>
        <taxon>Sphaerotilaceae</taxon>
        <taxon>Aquincola</taxon>
    </lineage>
</organism>
<dbReference type="CDD" id="cd00060">
    <property type="entry name" value="FHA"/>
    <property type="match status" value="1"/>
</dbReference>
<gene>
    <name evidence="3" type="primary">tagH</name>
    <name evidence="3" type="ORF">MW290_25380</name>
</gene>
<keyword evidence="4" id="KW-1185">Reference proteome</keyword>
<feature type="domain" description="FHA" evidence="2">
    <location>
        <begin position="26"/>
        <end position="76"/>
    </location>
</feature>
<accession>A0ABY4S8W5</accession>
<evidence type="ECO:0000313" key="3">
    <source>
        <dbReference type="EMBL" id="URI08904.1"/>
    </source>
</evidence>
<dbReference type="SMART" id="SM00240">
    <property type="entry name" value="FHA"/>
    <property type="match status" value="1"/>
</dbReference>
<evidence type="ECO:0000313" key="4">
    <source>
        <dbReference type="Proteomes" id="UP001056201"/>
    </source>
</evidence>
<dbReference type="InterPro" id="IPR000253">
    <property type="entry name" value="FHA_dom"/>
</dbReference>
<evidence type="ECO:0000259" key="2">
    <source>
        <dbReference type="PROSITE" id="PS50006"/>
    </source>
</evidence>
<sequence>MIVLTVQSFNGQPTAGLAASFDELGGTVGRADTNQLVLPDPERSISRVHAQVVFRHGNFALVDRGSNPVLVNGTPLGNGRETPLKHGDTLQIGGYLIGVTLGQQTTAKDLFADLFGDAAGAKPPAAAPKPPPPLFTQSFGPASATPAPWPAPAAPPLFAAPATPAPAAGGAVIPDDWDPFAPAPAPSPLSMAAPAPRPQANPYIPDLPLQAPSGSDSLDALFGLGGPAGNADPFAGSPLAAPLAGPNTAADADPLRALGLQPPAPPAAVSDHVSDLNTPWMAAPLREAVPPAPALPPPSVPPGAVLSWNHPSRETKVVTLPGVRRVEPADVPVEPPAVSPAAVPAAPMPALAPPAAAAWPAAPEAADPQTWIRPPSAARPAPAAPSVAAPPAAAGAVAPEAWIAALADGLGLPVADLRSLDAEQLRRVGALLRESTRGAVELLVARAALKREMRADVTMMAARENNPLKFSPNVDVALKHLLGAPTPGFMGPTDAMRDAFDDLRAHQLGVMAGMRAALEGVLQRFDPAVLEGKISKRPGLAGLLAGNRKAQLWEQFQQLYTQLSAEAADDFQELFGKAFRKAYEAHIDQLQRDE</sequence>
<dbReference type="InterPro" id="IPR017735">
    <property type="entry name" value="T6SS_FHA"/>
</dbReference>
<dbReference type="InterPro" id="IPR046883">
    <property type="entry name" value="T6SS_FHA_C"/>
</dbReference>
<protein>
    <submittedName>
        <fullName evidence="3">Type VI secretion system-associated FHA domain protein TagH</fullName>
    </submittedName>
</protein>
<dbReference type="Proteomes" id="UP001056201">
    <property type="component" value="Chromosome 2"/>
</dbReference>
<name>A0ABY4S8W5_AQUTE</name>
<evidence type="ECO:0000256" key="1">
    <source>
        <dbReference type="SAM" id="MobiDB-lite"/>
    </source>
</evidence>